<protein>
    <recommendedName>
        <fullName evidence="3">F-box domain-containing protein</fullName>
    </recommendedName>
</protein>
<keyword evidence="2" id="KW-1185">Reference proteome</keyword>
<proteinExistence type="predicted"/>
<dbReference type="InParanoid" id="A0A151ZS45"/>
<dbReference type="AlphaFoldDB" id="A0A151ZS45"/>
<dbReference type="InterPro" id="IPR032675">
    <property type="entry name" value="LRR_dom_sf"/>
</dbReference>
<comment type="caution">
    <text evidence="1">The sequence shown here is derived from an EMBL/GenBank/DDBJ whole genome shotgun (WGS) entry which is preliminary data.</text>
</comment>
<dbReference type="Gene3D" id="3.80.10.10">
    <property type="entry name" value="Ribonuclease Inhibitor"/>
    <property type="match status" value="1"/>
</dbReference>
<organism evidence="1 2">
    <name type="scientific">Tieghemostelium lacteum</name>
    <name type="common">Slime mold</name>
    <name type="synonym">Dictyostelium lacteum</name>
    <dbReference type="NCBI Taxonomy" id="361077"/>
    <lineage>
        <taxon>Eukaryota</taxon>
        <taxon>Amoebozoa</taxon>
        <taxon>Evosea</taxon>
        <taxon>Eumycetozoa</taxon>
        <taxon>Dictyostelia</taxon>
        <taxon>Dictyosteliales</taxon>
        <taxon>Raperosteliaceae</taxon>
        <taxon>Tieghemostelium</taxon>
    </lineage>
</organism>
<accession>A0A151ZS45</accession>
<name>A0A151ZS45_TIELA</name>
<reference evidence="1 2" key="1">
    <citation type="submission" date="2015-12" db="EMBL/GenBank/DDBJ databases">
        <title>Dictyostelia acquired genes for synthesis and detection of signals that induce cell-type specialization by lateral gene transfer from prokaryotes.</title>
        <authorList>
            <person name="Gloeckner G."/>
            <person name="Schaap P."/>
        </authorList>
    </citation>
    <scope>NUCLEOTIDE SEQUENCE [LARGE SCALE GENOMIC DNA]</scope>
    <source>
        <strain evidence="1 2">TK</strain>
    </source>
</reference>
<dbReference type="EMBL" id="LODT01000021">
    <property type="protein sequence ID" value="KYQ96755.1"/>
    <property type="molecule type" value="Genomic_DNA"/>
</dbReference>
<evidence type="ECO:0000313" key="2">
    <source>
        <dbReference type="Proteomes" id="UP000076078"/>
    </source>
</evidence>
<dbReference type="SUPFAM" id="SSF52047">
    <property type="entry name" value="RNI-like"/>
    <property type="match status" value="1"/>
</dbReference>
<gene>
    <name evidence="1" type="ORF">DLAC_04053</name>
</gene>
<dbReference type="Proteomes" id="UP000076078">
    <property type="component" value="Unassembled WGS sequence"/>
</dbReference>
<evidence type="ECO:0000313" key="1">
    <source>
        <dbReference type="EMBL" id="KYQ96755.1"/>
    </source>
</evidence>
<sequence>MLYKHLIREILDYLFSHIELNFIENENYHQFVVTLMLVNKSWRDIVNGRYSRRITISAESDFKQFLKIRKHSNVKLDIFILNFYKNLPNIEQYISSIQIPYKYISWIQSSINISTTNRLELHYSESKTINSMIEGVLDLEKLTIHKVGNFGSASLQKDIPNLLKCKTIKCLKLDKSLFSDFELIAEIDQLEDITIQNNNNWEGFVKYLIKLRKNGNTNLKSLNYRNQRNNEHSGIIFKHIMDTPSLTSVTIDEFKIDHSDFIKSINYNTTLKILILDDSTFKNIDKSLIICNSTLQELKLNYFWELDRSAEIDLYQSWSVASNLREFELRSYQTVEMIKLKELHPNMTSILFEIITNGEIDTIPGHLDKFISLIDFNLPSLSNLKLYSLHDFRVRYYSFEPLPFKNTFILLKSIQSNNYLKTLEFDANMDCKLICDIIQLHNPNLTRLSFSGVINWNFGDILNHLQYNLSLESITLKKQEPRETIHEYFQYLCKLIELNTSISKISIESPVISDTNEDDIILFKNTLKLHSYKLQYLNLHNCSHLDSLISSFLIRNKFDSI</sequence>
<evidence type="ECO:0008006" key="3">
    <source>
        <dbReference type="Google" id="ProtNLM"/>
    </source>
</evidence>